<dbReference type="InterPro" id="IPR018060">
    <property type="entry name" value="HTH_AraC"/>
</dbReference>
<dbReference type="Gene3D" id="1.10.10.60">
    <property type="entry name" value="Homeodomain-like"/>
    <property type="match status" value="2"/>
</dbReference>
<keyword evidence="6" id="KW-1185">Reference proteome</keyword>
<protein>
    <recommendedName>
        <fullName evidence="4">HTH araC/xylS-type domain-containing protein</fullName>
    </recommendedName>
</protein>
<evidence type="ECO:0000313" key="6">
    <source>
        <dbReference type="Proteomes" id="UP000613160"/>
    </source>
</evidence>
<dbReference type="GO" id="GO:0003700">
    <property type="term" value="F:DNA-binding transcription factor activity"/>
    <property type="evidence" value="ECO:0007669"/>
    <property type="project" value="InterPro"/>
</dbReference>
<sequence>MSRRTFTRLFKQETACSFVEWRQKACLMSALPQLAEGHSVTSIALNLGYENPASFTSMFKRLLGAAPTDYRVQR</sequence>
<dbReference type="PRINTS" id="PR00032">
    <property type="entry name" value="HTHARAC"/>
</dbReference>
<dbReference type="AlphaFoldDB" id="A0A917DE19"/>
<reference evidence="5" key="1">
    <citation type="journal article" date="2014" name="Int. J. Syst. Evol. Microbiol.">
        <title>Complete genome sequence of Corynebacterium casei LMG S-19264T (=DSM 44701T), isolated from a smear-ripened cheese.</title>
        <authorList>
            <consortium name="US DOE Joint Genome Institute (JGI-PGF)"/>
            <person name="Walter F."/>
            <person name="Albersmeier A."/>
            <person name="Kalinowski J."/>
            <person name="Ruckert C."/>
        </authorList>
    </citation>
    <scope>NUCLEOTIDE SEQUENCE</scope>
    <source>
        <strain evidence="5">CGMCC 1.15493</strain>
    </source>
</reference>
<evidence type="ECO:0000313" key="5">
    <source>
        <dbReference type="EMBL" id="GGD29293.1"/>
    </source>
</evidence>
<dbReference type="PANTHER" id="PTHR11019:SF159">
    <property type="entry name" value="TRANSCRIPTIONAL REGULATOR-RELATED"/>
    <property type="match status" value="1"/>
</dbReference>
<gene>
    <name evidence="5" type="ORF">GCM10011335_35550</name>
</gene>
<keyword evidence="1" id="KW-0805">Transcription regulation</keyword>
<dbReference type="PANTHER" id="PTHR11019">
    <property type="entry name" value="HTH-TYPE TRANSCRIPTIONAL REGULATOR NIMR"/>
    <property type="match status" value="1"/>
</dbReference>
<evidence type="ECO:0000256" key="1">
    <source>
        <dbReference type="ARBA" id="ARBA00023015"/>
    </source>
</evidence>
<feature type="domain" description="HTH araC/xylS-type" evidence="4">
    <location>
        <begin position="1"/>
        <end position="73"/>
    </location>
</feature>
<name>A0A917DE19_9HYPH</name>
<keyword evidence="2" id="KW-0238">DNA-binding</keyword>
<dbReference type="PROSITE" id="PS01124">
    <property type="entry name" value="HTH_ARAC_FAMILY_2"/>
    <property type="match status" value="1"/>
</dbReference>
<proteinExistence type="predicted"/>
<comment type="caution">
    <text evidence="5">The sequence shown here is derived from an EMBL/GenBank/DDBJ whole genome shotgun (WGS) entry which is preliminary data.</text>
</comment>
<dbReference type="GO" id="GO:0043565">
    <property type="term" value="F:sequence-specific DNA binding"/>
    <property type="evidence" value="ECO:0007669"/>
    <property type="project" value="InterPro"/>
</dbReference>
<evidence type="ECO:0000259" key="4">
    <source>
        <dbReference type="PROSITE" id="PS01124"/>
    </source>
</evidence>
<dbReference type="InterPro" id="IPR020449">
    <property type="entry name" value="Tscrpt_reg_AraC-type_HTH"/>
</dbReference>
<evidence type="ECO:0000256" key="2">
    <source>
        <dbReference type="ARBA" id="ARBA00023125"/>
    </source>
</evidence>
<organism evidence="5 6">
    <name type="scientific">Aureimonas glaciei</name>
    <dbReference type="NCBI Taxonomy" id="1776957"/>
    <lineage>
        <taxon>Bacteria</taxon>
        <taxon>Pseudomonadati</taxon>
        <taxon>Pseudomonadota</taxon>
        <taxon>Alphaproteobacteria</taxon>
        <taxon>Hyphomicrobiales</taxon>
        <taxon>Aurantimonadaceae</taxon>
        <taxon>Aureimonas</taxon>
    </lineage>
</organism>
<reference evidence="5" key="2">
    <citation type="submission" date="2020-09" db="EMBL/GenBank/DDBJ databases">
        <authorList>
            <person name="Sun Q."/>
            <person name="Zhou Y."/>
        </authorList>
    </citation>
    <scope>NUCLEOTIDE SEQUENCE</scope>
    <source>
        <strain evidence="5">CGMCC 1.15493</strain>
    </source>
</reference>
<dbReference type="Pfam" id="PF12833">
    <property type="entry name" value="HTH_18"/>
    <property type="match status" value="1"/>
</dbReference>
<evidence type="ECO:0000256" key="3">
    <source>
        <dbReference type="ARBA" id="ARBA00023163"/>
    </source>
</evidence>
<dbReference type="SUPFAM" id="SSF46689">
    <property type="entry name" value="Homeodomain-like"/>
    <property type="match status" value="1"/>
</dbReference>
<dbReference type="Proteomes" id="UP000613160">
    <property type="component" value="Unassembled WGS sequence"/>
</dbReference>
<dbReference type="InterPro" id="IPR009057">
    <property type="entry name" value="Homeodomain-like_sf"/>
</dbReference>
<dbReference type="SMART" id="SM00342">
    <property type="entry name" value="HTH_ARAC"/>
    <property type="match status" value="1"/>
</dbReference>
<keyword evidence="3" id="KW-0804">Transcription</keyword>
<accession>A0A917DE19</accession>
<dbReference type="EMBL" id="BMJJ01000009">
    <property type="protein sequence ID" value="GGD29293.1"/>
    <property type="molecule type" value="Genomic_DNA"/>
</dbReference>